<dbReference type="AlphaFoldDB" id="A0A344UXB3"/>
<proteinExistence type="predicted"/>
<sequence>MISLDLARRVADVAPQWVPAPGDRFVIPREGLLDDVFMVAEMVVEIGRVGGHGLVRFNGTTEWALDSIAQEEIVWIPREDQLRSFLGDAFQSLTRVRDRWVVTLEETTPTAVGRESRHSGPDPETAYAGAVLWLLGGPGFGAARA</sequence>
<organism evidence="1 2">
    <name type="scientific">Acidipropionibacterium virtanenii</name>
    <dbReference type="NCBI Taxonomy" id="2057246"/>
    <lineage>
        <taxon>Bacteria</taxon>
        <taxon>Bacillati</taxon>
        <taxon>Actinomycetota</taxon>
        <taxon>Actinomycetes</taxon>
        <taxon>Propionibacteriales</taxon>
        <taxon>Propionibacteriaceae</taxon>
        <taxon>Acidipropionibacterium</taxon>
    </lineage>
</organism>
<protein>
    <recommendedName>
        <fullName evidence="3">Pilus assembly protein CpaE</fullName>
    </recommendedName>
</protein>
<evidence type="ECO:0000313" key="2">
    <source>
        <dbReference type="Proteomes" id="UP000251995"/>
    </source>
</evidence>
<gene>
    <name evidence="1" type="ORF">JS278_02776</name>
</gene>
<evidence type="ECO:0000313" key="1">
    <source>
        <dbReference type="EMBL" id="AXE39911.1"/>
    </source>
</evidence>
<dbReference type="OrthoDB" id="3295834at2"/>
<reference evidence="1 2" key="1">
    <citation type="submission" date="2017-12" db="EMBL/GenBank/DDBJ databases">
        <title>The whole genome sequence of the Acidipropionibacterium virtanenii sp. nov. type strain JS278.</title>
        <authorList>
            <person name="Laine P."/>
            <person name="Deptula P."/>
            <person name="Varmanen P."/>
            <person name="Auvinen P."/>
        </authorList>
    </citation>
    <scope>NUCLEOTIDE SEQUENCE [LARGE SCALE GENOMIC DNA]</scope>
    <source>
        <strain evidence="1 2">JS278</strain>
    </source>
</reference>
<dbReference type="EMBL" id="CP025198">
    <property type="protein sequence ID" value="AXE39911.1"/>
    <property type="molecule type" value="Genomic_DNA"/>
</dbReference>
<evidence type="ECO:0008006" key="3">
    <source>
        <dbReference type="Google" id="ProtNLM"/>
    </source>
</evidence>
<accession>A0A344UXB3</accession>
<dbReference type="KEGG" id="acij:JS278_02776"/>
<keyword evidence="2" id="KW-1185">Reference proteome</keyword>
<name>A0A344UXB3_9ACTN</name>
<dbReference type="RefSeq" id="WP_114045715.1">
    <property type="nucleotide sequence ID" value="NZ_CP025198.1"/>
</dbReference>
<dbReference type="Proteomes" id="UP000251995">
    <property type="component" value="Chromosome"/>
</dbReference>